<dbReference type="PANTHER" id="PTHR14152">
    <property type="entry name" value="SQUAMOUS CELL CARCINOMA ANTIGEN RECOGNISED BY CYTOTOXIC T LYMPHOCYTES"/>
    <property type="match status" value="1"/>
</dbReference>
<evidence type="ECO:0000256" key="6">
    <source>
        <dbReference type="SAM" id="MobiDB-lite"/>
    </source>
</evidence>
<feature type="region of interest" description="Disordered" evidence="6">
    <location>
        <begin position="1"/>
        <end position="131"/>
    </location>
</feature>
<feature type="region of interest" description="Disordered" evidence="6">
    <location>
        <begin position="422"/>
        <end position="457"/>
    </location>
</feature>
<evidence type="ECO:0000313" key="7">
    <source>
        <dbReference type="EMBL" id="CAB3250853.1"/>
    </source>
</evidence>
<dbReference type="Pfam" id="PF03343">
    <property type="entry name" value="SART-1"/>
    <property type="match status" value="1"/>
</dbReference>
<dbReference type="GO" id="GO:0046540">
    <property type="term" value="C:U4/U6 x U5 tri-snRNP complex"/>
    <property type="evidence" value="ECO:0007669"/>
    <property type="project" value="InterPro"/>
</dbReference>
<evidence type="ECO:0000256" key="2">
    <source>
        <dbReference type="ARBA" id="ARBA00006076"/>
    </source>
</evidence>
<comment type="subcellular location">
    <subcellularLocation>
        <location evidence="1">Nucleus</location>
    </subcellularLocation>
</comment>
<evidence type="ECO:0000256" key="1">
    <source>
        <dbReference type="ARBA" id="ARBA00004123"/>
    </source>
</evidence>
<reference evidence="7 8" key="1">
    <citation type="submission" date="2020-04" db="EMBL/GenBank/DDBJ databases">
        <authorList>
            <person name="Wallbank WR R."/>
            <person name="Pardo Diaz C."/>
            <person name="Kozak K."/>
            <person name="Martin S."/>
            <person name="Jiggins C."/>
            <person name="Moest M."/>
            <person name="Warren A I."/>
            <person name="Byers J.R.P. K."/>
            <person name="Montejo-Kovacevich G."/>
            <person name="Yen C E."/>
        </authorList>
    </citation>
    <scope>NUCLEOTIDE SEQUENCE [LARGE SCALE GENOMIC DNA]</scope>
</reference>
<feature type="compositionally biased region" description="Basic and acidic residues" evidence="6">
    <location>
        <begin position="88"/>
        <end position="114"/>
    </location>
</feature>
<evidence type="ECO:0000313" key="8">
    <source>
        <dbReference type="Proteomes" id="UP000494256"/>
    </source>
</evidence>
<comment type="similarity">
    <text evidence="2">Belongs to the SNU66/SART1 family.</text>
</comment>
<dbReference type="InterPro" id="IPR005011">
    <property type="entry name" value="SNU66/SART1"/>
</dbReference>
<feature type="compositionally biased region" description="Basic and acidic residues" evidence="6">
    <location>
        <begin position="653"/>
        <end position="668"/>
    </location>
</feature>
<evidence type="ECO:0000256" key="3">
    <source>
        <dbReference type="ARBA" id="ARBA00022664"/>
    </source>
</evidence>
<dbReference type="GO" id="GO:0045292">
    <property type="term" value="P:mRNA cis splicing, via spliceosome"/>
    <property type="evidence" value="ECO:0007669"/>
    <property type="project" value="TreeGrafter"/>
</dbReference>
<keyword evidence="4" id="KW-0508">mRNA splicing</keyword>
<accession>A0A8S1AZU4</accession>
<dbReference type="GO" id="GO:0000481">
    <property type="term" value="P:maturation of 5S rRNA"/>
    <property type="evidence" value="ECO:0007669"/>
    <property type="project" value="TreeGrafter"/>
</dbReference>
<dbReference type="PANTHER" id="PTHR14152:SF5">
    <property type="entry name" value="U4_U6.U5 TRI-SNRNP-ASSOCIATED PROTEIN 1"/>
    <property type="match status" value="1"/>
</dbReference>
<gene>
    <name evidence="7" type="ORF">APLA_LOCUS13357</name>
</gene>
<dbReference type="Pfam" id="PF19252">
    <property type="entry name" value="HIND"/>
    <property type="match status" value="1"/>
</dbReference>
<evidence type="ECO:0000256" key="5">
    <source>
        <dbReference type="ARBA" id="ARBA00023242"/>
    </source>
</evidence>
<feature type="compositionally biased region" description="Basic residues" evidence="6">
    <location>
        <begin position="30"/>
        <end position="40"/>
    </location>
</feature>
<keyword evidence="3" id="KW-0507">mRNA processing</keyword>
<dbReference type="Proteomes" id="UP000494256">
    <property type="component" value="Unassembled WGS sequence"/>
</dbReference>
<feature type="compositionally biased region" description="Basic residues" evidence="6">
    <location>
        <begin position="1"/>
        <end position="19"/>
    </location>
</feature>
<dbReference type="OrthoDB" id="7478217at2759"/>
<comment type="caution">
    <text evidence="7">The sequence shown here is derived from an EMBL/GenBank/DDBJ whole genome shotgun (WGS) entry which is preliminary data.</text>
</comment>
<name>A0A8S1AZU4_ARCPL</name>
<protein>
    <recommendedName>
        <fullName evidence="9">U4/U6.U5 tri-snRNP-associated protein 1</fullName>
    </recommendedName>
</protein>
<feature type="region of interest" description="Disordered" evidence="6">
    <location>
        <begin position="653"/>
        <end position="677"/>
    </location>
</feature>
<feature type="compositionally biased region" description="Basic residues" evidence="6">
    <location>
        <begin position="422"/>
        <end position="433"/>
    </location>
</feature>
<sequence>MGSKKHKKDSKKKKHRSRSRSPLDNEERERKRHRKHKDRKRDRSPDVEEVPVDSHLQKEKPAAVPVSNARSSSEERDRRAREHHRSHKDCGQDRYSKEREKSSESDARTAERDNSVGPTTGGAAKESLSIEETNKLRAKLGLKPLEAAEKPADDGKIKDDLGEFYHKPASNIAAQKKSEKIRERLEERKEKRKIEQKLQTRLLADESDEEDASAWVNKSRDIEAQKRQAAQRAAMLDEMDEVFGVSALVAEEEEADKRARYTANHLKGLRVAHDLDTIVDEREVVLTLADKDVLADDKEDVLVNVNIVDEERTKKNLLEAKKAKAGYRAYDDEADLEAASLGFARPVLAKYDEHIDNGKAADKQKGFFIGDEDAFEAKKFKEMMRQERLQGGVAKRLESLQMPQMRIAADYMDEHEIQAKFKKPKRKGKMRKKAKEEPIDVDDYDAGNAPLDTDDTDVKPEQLSVSIAVDEEETEPDTELQAALARARRLRQAELVEQTQFKVPKVEDILESVKEEPQPEQVSQGGSMVLDATAEFCRTLGDIPTYGLAGNRDHHAEIIDFEREDMEVEQEADVTDTAGAWSRVDVNSDKPADLAAGSCVGLEAEPALGCGVWGALQLALSKGYLERAGAAPAPPSARSALLTARHYSIEDKTYGGEDDKYGRRERGGHSGPLQDFREKSSFRPNIKLEYVDDDGRPLCPKEAFRYLSHKFHGKGPGKNKQEKRIKKAVQEGLMKKMSSTDTPLGTLQMLQDKQRETQSPYIVLSGVKREANN</sequence>
<organism evidence="7 8">
    <name type="scientific">Arctia plantaginis</name>
    <name type="common">Wood tiger moth</name>
    <name type="synonym">Phalaena plantaginis</name>
    <dbReference type="NCBI Taxonomy" id="874455"/>
    <lineage>
        <taxon>Eukaryota</taxon>
        <taxon>Metazoa</taxon>
        <taxon>Ecdysozoa</taxon>
        <taxon>Arthropoda</taxon>
        <taxon>Hexapoda</taxon>
        <taxon>Insecta</taxon>
        <taxon>Pterygota</taxon>
        <taxon>Neoptera</taxon>
        <taxon>Endopterygota</taxon>
        <taxon>Lepidoptera</taxon>
        <taxon>Glossata</taxon>
        <taxon>Ditrysia</taxon>
        <taxon>Noctuoidea</taxon>
        <taxon>Erebidae</taxon>
        <taxon>Arctiinae</taxon>
        <taxon>Arctia</taxon>
    </lineage>
</organism>
<proteinExistence type="inferred from homology"/>
<dbReference type="InterPro" id="IPR045347">
    <property type="entry name" value="HIND"/>
</dbReference>
<evidence type="ECO:0008006" key="9">
    <source>
        <dbReference type="Google" id="ProtNLM"/>
    </source>
</evidence>
<dbReference type="EMBL" id="CADEBD010000349">
    <property type="protein sequence ID" value="CAB3250853.1"/>
    <property type="molecule type" value="Genomic_DNA"/>
</dbReference>
<keyword evidence="5" id="KW-0539">Nucleus</keyword>
<dbReference type="AlphaFoldDB" id="A0A8S1AZU4"/>
<evidence type="ECO:0000256" key="4">
    <source>
        <dbReference type="ARBA" id="ARBA00023187"/>
    </source>
</evidence>